<protein>
    <recommendedName>
        <fullName evidence="6">Chlororespiratory reduction 4</fullName>
    </recommendedName>
</protein>
<dbReference type="Pfam" id="PF01535">
    <property type="entry name" value="PPR"/>
    <property type="match status" value="2"/>
</dbReference>
<dbReference type="FunFam" id="1.25.40.10:FF:000804">
    <property type="entry name" value="Pentatricopeptide repeat-containing protein, chloroplastic"/>
    <property type="match status" value="1"/>
</dbReference>
<feature type="region of interest" description="Disordered" evidence="3">
    <location>
        <begin position="30"/>
        <end position="56"/>
    </location>
</feature>
<feature type="repeat" description="PPR" evidence="2">
    <location>
        <begin position="433"/>
        <end position="467"/>
    </location>
</feature>
<dbReference type="FunFam" id="1.25.40.10:FF:000125">
    <property type="entry name" value="Pentatricopeptide repeat-containing protein"/>
    <property type="match status" value="1"/>
</dbReference>
<dbReference type="InterPro" id="IPR046960">
    <property type="entry name" value="PPR_At4g14850-like_plant"/>
</dbReference>
<keyword evidence="1" id="KW-0677">Repeat</keyword>
<dbReference type="SUPFAM" id="SSF48452">
    <property type="entry name" value="TPR-like"/>
    <property type="match status" value="1"/>
</dbReference>
<reference evidence="4 5" key="1">
    <citation type="submission" date="2023-10" db="EMBL/GenBank/DDBJ databases">
        <title>Chromosome-scale genome assembly provides insights into flower coloration mechanisms of Canna indica.</title>
        <authorList>
            <person name="Li C."/>
        </authorList>
    </citation>
    <scope>NUCLEOTIDE SEQUENCE [LARGE SCALE GENOMIC DNA]</scope>
    <source>
        <tissue evidence="4">Flower</tissue>
    </source>
</reference>
<evidence type="ECO:0000313" key="5">
    <source>
        <dbReference type="Proteomes" id="UP001327560"/>
    </source>
</evidence>
<organism evidence="4 5">
    <name type="scientific">Canna indica</name>
    <name type="common">Indian-shot</name>
    <dbReference type="NCBI Taxonomy" id="4628"/>
    <lineage>
        <taxon>Eukaryota</taxon>
        <taxon>Viridiplantae</taxon>
        <taxon>Streptophyta</taxon>
        <taxon>Embryophyta</taxon>
        <taxon>Tracheophyta</taxon>
        <taxon>Spermatophyta</taxon>
        <taxon>Magnoliopsida</taxon>
        <taxon>Liliopsida</taxon>
        <taxon>Zingiberales</taxon>
        <taxon>Cannaceae</taxon>
        <taxon>Canna</taxon>
    </lineage>
</organism>
<dbReference type="Gene3D" id="1.25.40.10">
    <property type="entry name" value="Tetratricopeptide repeat domain"/>
    <property type="match status" value="4"/>
</dbReference>
<sequence length="656" mass="72867">MAVKPKPVARPSSRYLDRLLLSLRNRRRLPTRIWPDDDPPDHHPSPSPLPSVAPSNFAGDPPLPPLKLSHPLLRALESSGGAATPQFSQTLAQLIVSGLARHRLAAGRAVKALCYCPSSAPLAVALFSGVDDPDAFLSNTILRSYIAFGRLDLAFAFLRYHALPSGVSPNHFTFPLLAKLFAELGLAREGWSVHALAARLGFESDLYVRNSLIYMYSSFGDVDSARKLFNLDFDSDFVTWNSMIDGYIKNGMVDSACRLFDDMPERDIVTWNVMIAGHAGVGDMDAAKDLFVKMPERDAVSWNTMIDGYARKDESEDARKLFDAMPNKNLVSWNIILALYSRIKDYRECLKLLDSMIAKGDAKPDEATFVSVLTACAHLGDLVRGKWVHSLIMNNYGTIKPDILLSTALVSMYSKCGDMGSAEEVFNLMDERSVATWNSMIIGYGLHGDGAKALELFIKMEKEGLKPNEATFVCALSACAHGGMVLEGWWCFDRMIRFYKIEPKLDHFGCMLDLLGRAGFLEVSEKLVEGMPVEPVPALWGTLMSACRTHCDWQLGEIIGKKLIDMDPQDIGSYILLSNIYAANNRWDDVEKIREMMKKKGLRKGAAFSLVGFDNNVVEDKISVGKKRMILSMLCEMGSSMKLSCVEKRTRQKSAT</sequence>
<dbReference type="NCBIfam" id="TIGR00756">
    <property type="entry name" value="PPR"/>
    <property type="match status" value="6"/>
</dbReference>
<dbReference type="GO" id="GO:0003723">
    <property type="term" value="F:RNA binding"/>
    <property type="evidence" value="ECO:0007669"/>
    <property type="project" value="InterPro"/>
</dbReference>
<evidence type="ECO:0000256" key="1">
    <source>
        <dbReference type="ARBA" id="ARBA00022737"/>
    </source>
</evidence>
<dbReference type="PANTHER" id="PTHR47926">
    <property type="entry name" value="PENTATRICOPEPTIDE REPEAT-CONTAINING PROTEIN"/>
    <property type="match status" value="1"/>
</dbReference>
<evidence type="ECO:0008006" key="6">
    <source>
        <dbReference type="Google" id="ProtNLM"/>
    </source>
</evidence>
<dbReference type="GO" id="GO:0009451">
    <property type="term" value="P:RNA modification"/>
    <property type="evidence" value="ECO:0007669"/>
    <property type="project" value="InterPro"/>
</dbReference>
<dbReference type="InterPro" id="IPR002885">
    <property type="entry name" value="PPR_rpt"/>
</dbReference>
<dbReference type="PROSITE" id="PS51375">
    <property type="entry name" value="PPR"/>
    <property type="match status" value="4"/>
</dbReference>
<evidence type="ECO:0000256" key="3">
    <source>
        <dbReference type="SAM" id="MobiDB-lite"/>
    </source>
</evidence>
<evidence type="ECO:0000256" key="2">
    <source>
        <dbReference type="PROSITE-ProRule" id="PRU00708"/>
    </source>
</evidence>
<feature type="repeat" description="PPR" evidence="2">
    <location>
        <begin position="298"/>
        <end position="332"/>
    </location>
</feature>
<evidence type="ECO:0000313" key="4">
    <source>
        <dbReference type="EMBL" id="WOL18981.1"/>
    </source>
</evidence>
<name>A0AAQ3QN93_9LILI</name>
<dbReference type="Proteomes" id="UP001327560">
    <property type="component" value="Chromosome 9"/>
</dbReference>
<dbReference type="EMBL" id="CP136898">
    <property type="protein sequence ID" value="WOL18981.1"/>
    <property type="molecule type" value="Genomic_DNA"/>
</dbReference>
<dbReference type="InterPro" id="IPR046848">
    <property type="entry name" value="E_motif"/>
</dbReference>
<feature type="repeat" description="PPR" evidence="2">
    <location>
        <begin position="236"/>
        <end position="270"/>
    </location>
</feature>
<proteinExistence type="predicted"/>
<dbReference type="GO" id="GO:0048731">
    <property type="term" value="P:system development"/>
    <property type="evidence" value="ECO:0007669"/>
    <property type="project" value="UniProtKB-ARBA"/>
</dbReference>
<accession>A0AAQ3QN93</accession>
<dbReference type="PANTHER" id="PTHR47926:SF485">
    <property type="entry name" value="REPEAT-LIKE SUPERFAMILY PROTEIN, PUTATIVE-RELATED"/>
    <property type="match status" value="1"/>
</dbReference>
<dbReference type="InterPro" id="IPR011990">
    <property type="entry name" value="TPR-like_helical_dom_sf"/>
</dbReference>
<dbReference type="Pfam" id="PF20431">
    <property type="entry name" value="E_motif"/>
    <property type="match status" value="1"/>
</dbReference>
<dbReference type="Pfam" id="PF13041">
    <property type="entry name" value="PPR_2"/>
    <property type="match status" value="2"/>
</dbReference>
<dbReference type="Pfam" id="PF12854">
    <property type="entry name" value="PPR_1"/>
    <property type="match status" value="1"/>
</dbReference>
<dbReference type="FunFam" id="1.25.40.10:FF:000927">
    <property type="entry name" value="Pentatricopeptide repeat-containing protein"/>
    <property type="match status" value="1"/>
</dbReference>
<keyword evidence="5" id="KW-1185">Reference proteome</keyword>
<dbReference type="AlphaFoldDB" id="A0AAQ3QN93"/>
<feature type="repeat" description="PPR" evidence="2">
    <location>
        <begin position="570"/>
        <end position="604"/>
    </location>
</feature>
<gene>
    <name evidence="4" type="ORF">Cni_G27778</name>
</gene>